<reference evidence="5" key="1">
    <citation type="submission" date="2012-02" db="EMBL/GenBank/DDBJ databases">
        <title>The complete genome of Halobacteroides halobius DSM 5150.</title>
        <authorList>
            <person name="Lucas S."/>
            <person name="Copeland A."/>
            <person name="Lapidus A."/>
            <person name="Glavina del Rio T."/>
            <person name="Dalin E."/>
            <person name="Tice H."/>
            <person name="Bruce D."/>
            <person name="Goodwin L."/>
            <person name="Pitluck S."/>
            <person name="Peters L."/>
            <person name="Mikhailova N."/>
            <person name="Gu W."/>
            <person name="Kyrpides N."/>
            <person name="Mavromatis K."/>
            <person name="Ivanova N."/>
            <person name="Brettin T."/>
            <person name="Detter J.C."/>
            <person name="Han C."/>
            <person name="Larimer F."/>
            <person name="Land M."/>
            <person name="Hauser L."/>
            <person name="Markowitz V."/>
            <person name="Cheng J.-F."/>
            <person name="Hugenholtz P."/>
            <person name="Woyke T."/>
            <person name="Wu D."/>
            <person name="Tindall B."/>
            <person name="Pomrenke H."/>
            <person name="Brambilla E."/>
            <person name="Klenk H.-P."/>
            <person name="Eisen J.A."/>
        </authorList>
    </citation>
    <scope>NUCLEOTIDE SEQUENCE [LARGE SCALE GENOMIC DNA]</scope>
    <source>
        <strain evidence="5">ATCC 35273 / DSM 5150 / MD-1</strain>
    </source>
</reference>
<keyword evidence="5" id="KW-1185">Reference proteome</keyword>
<evidence type="ECO:0000256" key="2">
    <source>
        <dbReference type="HAMAP-Rule" id="MF_00984"/>
    </source>
</evidence>
<dbReference type="RefSeq" id="WP_015327111.1">
    <property type="nucleotide sequence ID" value="NC_019978.1"/>
</dbReference>
<dbReference type="PANTHER" id="PTHR10302:SF27">
    <property type="entry name" value="SINGLE-STRANDED DNA-BINDING PROTEIN"/>
    <property type="match status" value="1"/>
</dbReference>
<dbReference type="KEGG" id="hhl:Halha_1444"/>
<dbReference type="eggNOG" id="COG0629">
    <property type="taxonomic scope" value="Bacteria"/>
</dbReference>
<name>L0KAK0_HALHC</name>
<dbReference type="InterPro" id="IPR011344">
    <property type="entry name" value="ssDNA-bd"/>
</dbReference>
<sequence length="115" mass="12901">MLNQVGLVGRLARDPEMKELSSGTKMTNLVLAVDRDYKNKAGERETDFINVVTWRKLAKHCADFLTKGRLVSIEGKIEVSNWEDKETGERRYKTGVVANKVKFLDSPKNSAEASA</sequence>
<dbReference type="InterPro" id="IPR012340">
    <property type="entry name" value="NA-bd_OB-fold"/>
</dbReference>
<dbReference type="Pfam" id="PF00436">
    <property type="entry name" value="SSB"/>
    <property type="match status" value="1"/>
</dbReference>
<dbReference type="Proteomes" id="UP000010880">
    <property type="component" value="Chromosome"/>
</dbReference>
<keyword evidence="1 2" id="KW-0238">DNA-binding</keyword>
<dbReference type="HAMAP" id="MF_00984">
    <property type="entry name" value="SSB"/>
    <property type="match status" value="1"/>
</dbReference>
<dbReference type="GO" id="GO:0003697">
    <property type="term" value="F:single-stranded DNA binding"/>
    <property type="evidence" value="ECO:0007669"/>
    <property type="project" value="UniProtKB-UniRule"/>
</dbReference>
<dbReference type="AlphaFoldDB" id="L0KAK0"/>
<gene>
    <name evidence="4" type="ordered locus">Halha_1444</name>
</gene>
<dbReference type="EMBL" id="CP003359">
    <property type="protein sequence ID" value="AGB41389.1"/>
    <property type="molecule type" value="Genomic_DNA"/>
</dbReference>
<comment type="subunit">
    <text evidence="2">Homotetramer.</text>
</comment>
<dbReference type="PATRIC" id="fig|748449.3.peg.1398"/>
<evidence type="ECO:0000313" key="5">
    <source>
        <dbReference type="Proteomes" id="UP000010880"/>
    </source>
</evidence>
<dbReference type="OrthoDB" id="9809878at2"/>
<dbReference type="GO" id="GO:0006260">
    <property type="term" value="P:DNA replication"/>
    <property type="evidence" value="ECO:0007669"/>
    <property type="project" value="InterPro"/>
</dbReference>
<dbReference type="HOGENOM" id="CLU_078758_6_1_9"/>
<accession>L0KAK0</accession>
<dbReference type="NCBIfam" id="TIGR00621">
    <property type="entry name" value="ssb"/>
    <property type="match status" value="1"/>
</dbReference>
<proteinExistence type="inferred from homology"/>
<dbReference type="GO" id="GO:0009295">
    <property type="term" value="C:nucleoid"/>
    <property type="evidence" value="ECO:0007669"/>
    <property type="project" value="TreeGrafter"/>
</dbReference>
<dbReference type="STRING" id="748449.Halha_1444"/>
<dbReference type="PIRSF" id="PIRSF002070">
    <property type="entry name" value="SSB"/>
    <property type="match status" value="1"/>
</dbReference>
<evidence type="ECO:0000256" key="1">
    <source>
        <dbReference type="ARBA" id="ARBA00023125"/>
    </source>
</evidence>
<dbReference type="SUPFAM" id="SSF50249">
    <property type="entry name" value="Nucleic acid-binding proteins"/>
    <property type="match status" value="1"/>
</dbReference>
<dbReference type="PROSITE" id="PS50935">
    <property type="entry name" value="SSB"/>
    <property type="match status" value="1"/>
</dbReference>
<protein>
    <recommendedName>
        <fullName evidence="2 3">Single-stranded DNA-binding protein</fullName>
        <shortName evidence="2">SSB</shortName>
    </recommendedName>
</protein>
<evidence type="ECO:0000313" key="4">
    <source>
        <dbReference type="EMBL" id="AGB41389.1"/>
    </source>
</evidence>
<dbReference type="Gene3D" id="2.40.50.140">
    <property type="entry name" value="Nucleic acid-binding proteins"/>
    <property type="match status" value="1"/>
</dbReference>
<dbReference type="CDD" id="cd04496">
    <property type="entry name" value="SSB_OBF"/>
    <property type="match status" value="1"/>
</dbReference>
<organism evidence="4 5">
    <name type="scientific">Halobacteroides halobius (strain ATCC 35273 / DSM 5150 / MD-1)</name>
    <dbReference type="NCBI Taxonomy" id="748449"/>
    <lineage>
        <taxon>Bacteria</taxon>
        <taxon>Bacillati</taxon>
        <taxon>Bacillota</taxon>
        <taxon>Clostridia</taxon>
        <taxon>Halanaerobiales</taxon>
        <taxon>Halobacteroidaceae</taxon>
        <taxon>Halobacteroides</taxon>
    </lineage>
</organism>
<evidence type="ECO:0000256" key="3">
    <source>
        <dbReference type="PIRNR" id="PIRNR002070"/>
    </source>
</evidence>
<dbReference type="PANTHER" id="PTHR10302">
    <property type="entry name" value="SINGLE-STRANDED DNA-BINDING PROTEIN"/>
    <property type="match status" value="1"/>
</dbReference>
<comment type="caution">
    <text evidence="2">Lacks conserved residue(s) required for the propagation of feature annotation.</text>
</comment>
<dbReference type="InterPro" id="IPR000424">
    <property type="entry name" value="Primosome_PriB/ssb"/>
</dbReference>